<dbReference type="AlphaFoldDB" id="A0A9P8Y5Y1"/>
<dbReference type="EMBL" id="JAGTJQ010000005">
    <property type="protein sequence ID" value="KAH7030775.1"/>
    <property type="molecule type" value="Genomic_DNA"/>
</dbReference>
<dbReference type="OrthoDB" id="47375at2759"/>
<protein>
    <recommendedName>
        <fullName evidence="5">Glycosyl transferase family 25 domain-containing protein</fullName>
    </recommendedName>
</protein>
<dbReference type="PANTHER" id="PTHR10730:SF53">
    <property type="entry name" value="GLYCOSYLTRANSFERASE 25 FAMILY MEMBER"/>
    <property type="match status" value="1"/>
</dbReference>
<dbReference type="InterPro" id="IPR002654">
    <property type="entry name" value="Glyco_trans_25"/>
</dbReference>
<accession>A0A9P8Y5Y1</accession>
<proteinExistence type="inferred from homology"/>
<feature type="transmembrane region" description="Helical" evidence="4">
    <location>
        <begin position="12"/>
        <end position="32"/>
    </location>
</feature>
<evidence type="ECO:0000259" key="5">
    <source>
        <dbReference type="Pfam" id="PF01755"/>
    </source>
</evidence>
<keyword evidence="3" id="KW-0808">Transferase</keyword>
<feature type="domain" description="Glycosyl transferase family 25" evidence="5">
    <location>
        <begin position="66"/>
        <end position="165"/>
    </location>
</feature>
<evidence type="ECO:0000256" key="1">
    <source>
        <dbReference type="ARBA" id="ARBA00006721"/>
    </source>
</evidence>
<sequence length="400" mass="43786">MLVVRHPQSPLLLLLVGGGVFVLLCLVLYSGGATSVTRSFTTSRPWTRPGGSSFTQDTFNQTLGFDTIFVVSLPSRTDRRDAITLSAALSGFRVEFIDGLLGKDVADKAIPSGKGQQRLPDASVGSWRGHMNAIAEVVRRNVTSALILEDDVDWDIRLKEQLYSFALSSQILTQPLARTAAEVYADPTFPRPAINSPSKVPDIALNNPPAVRAPRTSPYGDGWDLLWLGHCGMTFAHEDSKLIPKGRVVQHNDPTVAEKRYLTTWTKPDKLKEQYPEHTRVVHHAQESLCSLGYAITQAGARSLLYEIGLKNFDAGFDLLLAQFCEGGGRGYHTCLSVQPSFFNNHLPVGPKKGESDISDHGEGWTEVASTPNTQWSTRLNFEALLAGTPPKDQFPDSTA</sequence>
<dbReference type="Pfam" id="PF01755">
    <property type="entry name" value="Glyco_transf_25"/>
    <property type="match status" value="1"/>
</dbReference>
<comment type="similarity">
    <text evidence="1">Belongs to the glycosyltransferase 25 family.</text>
</comment>
<dbReference type="RefSeq" id="XP_046012455.1">
    <property type="nucleotide sequence ID" value="XM_046153847.1"/>
</dbReference>
<organism evidence="6 7">
    <name type="scientific">Microdochium trichocladiopsis</name>
    <dbReference type="NCBI Taxonomy" id="1682393"/>
    <lineage>
        <taxon>Eukaryota</taxon>
        <taxon>Fungi</taxon>
        <taxon>Dikarya</taxon>
        <taxon>Ascomycota</taxon>
        <taxon>Pezizomycotina</taxon>
        <taxon>Sordariomycetes</taxon>
        <taxon>Xylariomycetidae</taxon>
        <taxon>Xylariales</taxon>
        <taxon>Microdochiaceae</taxon>
        <taxon>Microdochium</taxon>
    </lineage>
</organism>
<evidence type="ECO:0000313" key="6">
    <source>
        <dbReference type="EMBL" id="KAH7030775.1"/>
    </source>
</evidence>
<keyword evidence="7" id="KW-1185">Reference proteome</keyword>
<dbReference type="CDD" id="cd06532">
    <property type="entry name" value="Glyco_transf_25"/>
    <property type="match status" value="1"/>
</dbReference>
<evidence type="ECO:0000256" key="3">
    <source>
        <dbReference type="ARBA" id="ARBA00022679"/>
    </source>
</evidence>
<evidence type="ECO:0000256" key="4">
    <source>
        <dbReference type="SAM" id="Phobius"/>
    </source>
</evidence>
<keyword evidence="4" id="KW-0812">Transmembrane</keyword>
<comment type="caution">
    <text evidence="6">The sequence shown here is derived from an EMBL/GenBank/DDBJ whole genome shotgun (WGS) entry which is preliminary data.</text>
</comment>
<gene>
    <name evidence="6" type="ORF">B0I36DRAFT_322432</name>
</gene>
<dbReference type="Proteomes" id="UP000756346">
    <property type="component" value="Unassembled WGS sequence"/>
</dbReference>
<keyword evidence="4" id="KW-0472">Membrane</keyword>
<evidence type="ECO:0000256" key="2">
    <source>
        <dbReference type="ARBA" id="ARBA00022676"/>
    </source>
</evidence>
<name>A0A9P8Y5Y1_9PEZI</name>
<dbReference type="InterPro" id="IPR050757">
    <property type="entry name" value="Collagen_mod_GT25"/>
</dbReference>
<evidence type="ECO:0000313" key="7">
    <source>
        <dbReference type="Proteomes" id="UP000756346"/>
    </source>
</evidence>
<dbReference type="GO" id="GO:0016740">
    <property type="term" value="F:transferase activity"/>
    <property type="evidence" value="ECO:0007669"/>
    <property type="project" value="UniProtKB-KW"/>
</dbReference>
<reference evidence="6" key="1">
    <citation type="journal article" date="2021" name="Nat. Commun.">
        <title>Genetic determinants of endophytism in the Arabidopsis root mycobiome.</title>
        <authorList>
            <person name="Mesny F."/>
            <person name="Miyauchi S."/>
            <person name="Thiergart T."/>
            <person name="Pickel B."/>
            <person name="Atanasova L."/>
            <person name="Karlsson M."/>
            <person name="Huettel B."/>
            <person name="Barry K.W."/>
            <person name="Haridas S."/>
            <person name="Chen C."/>
            <person name="Bauer D."/>
            <person name="Andreopoulos W."/>
            <person name="Pangilinan J."/>
            <person name="LaButti K."/>
            <person name="Riley R."/>
            <person name="Lipzen A."/>
            <person name="Clum A."/>
            <person name="Drula E."/>
            <person name="Henrissat B."/>
            <person name="Kohler A."/>
            <person name="Grigoriev I.V."/>
            <person name="Martin F.M."/>
            <person name="Hacquard S."/>
        </authorList>
    </citation>
    <scope>NUCLEOTIDE SEQUENCE</scope>
    <source>
        <strain evidence="6">MPI-CAGE-CH-0230</strain>
    </source>
</reference>
<keyword evidence="4" id="KW-1133">Transmembrane helix</keyword>
<keyword evidence="2" id="KW-0328">Glycosyltransferase</keyword>
<dbReference type="GeneID" id="70183393"/>
<dbReference type="PANTHER" id="PTHR10730">
    <property type="entry name" value="PROCOLLAGEN-LYSINE,2-OXOGLUTARATE 5-DIOXYGENASE/GLYCOSYLTRANSFERASE 25 FAMILY MEMBER"/>
    <property type="match status" value="1"/>
</dbReference>